<evidence type="ECO:0000313" key="2">
    <source>
        <dbReference type="Proteomes" id="UP000503464"/>
    </source>
</evidence>
<dbReference type="PANTHER" id="PTHR35802:SF1">
    <property type="entry name" value="PROTEASE SYNTHASE AND SPORULATION PROTEIN PAI 2"/>
    <property type="match status" value="1"/>
</dbReference>
<dbReference type="SUPFAM" id="SSF50475">
    <property type="entry name" value="FMN-binding split barrel"/>
    <property type="match status" value="1"/>
</dbReference>
<reference evidence="2" key="1">
    <citation type="submission" date="2020-03" db="EMBL/GenBank/DDBJ databases">
        <title>Genome sequences of seven Enterobacteriaceae strains isolated from Canadian wastewater treatment facilities.</title>
        <authorList>
            <person name="Huang H."/>
            <person name="Chmara J.T."/>
            <person name="Duceppe M.-O."/>
        </authorList>
    </citation>
    <scope>NUCLEOTIDE SEQUENCE [LARGE SCALE GENOMIC DNA]</scope>
    <source>
        <strain evidence="2">Biosolid 3</strain>
    </source>
</reference>
<dbReference type="InterPro" id="IPR007396">
    <property type="entry name" value="TR_PAI2-type"/>
</dbReference>
<protein>
    <submittedName>
        <fullName evidence="1">FMN-binding negative transcriptional regulator</fullName>
    </submittedName>
</protein>
<proteinExistence type="predicted"/>
<evidence type="ECO:0000313" key="1">
    <source>
        <dbReference type="EMBL" id="QKJ59861.1"/>
    </source>
</evidence>
<dbReference type="PIRSF" id="PIRSF010372">
    <property type="entry name" value="PaiB"/>
    <property type="match status" value="1"/>
</dbReference>
<dbReference type="InterPro" id="IPR012349">
    <property type="entry name" value="Split_barrel_FMN-bd"/>
</dbReference>
<accession>A0AAE7EJK2</accession>
<dbReference type="Gene3D" id="2.30.110.10">
    <property type="entry name" value="Electron Transport, Fmn-binding Protein, Chain A"/>
    <property type="match status" value="1"/>
</dbReference>
<name>A0AAE7EJK2_SERFO</name>
<dbReference type="AlphaFoldDB" id="A0AAE7EJK2"/>
<dbReference type="Pfam" id="PF04299">
    <property type="entry name" value="FMN_bind_2"/>
    <property type="match status" value="1"/>
</dbReference>
<gene>
    <name evidence="1" type="ORF">G9399_18100</name>
</gene>
<dbReference type="PANTHER" id="PTHR35802">
    <property type="entry name" value="PROTEASE SYNTHASE AND SPORULATION PROTEIN PAI 2"/>
    <property type="match status" value="1"/>
</dbReference>
<sequence>MYQLESFREDDLDAQIALVRANPLGLIVSQGPQGLVADPIPFLIDTDEQGQATLRAHLSRGNPHWSLLQAGQECLVVFQGAEGYISPGWYETKRHTGKVVPTWNYAAVHMWGTPTVTQDSVWLRQLLTELTAVHEGNQPQPWRLDDAPAEYIAANIKGIVGIEIAVTRREGKWKMSQNRSAADIAGVIDGLRTGDDCQQQLADEVERRRG</sequence>
<dbReference type="RefSeq" id="WP_173409580.1">
    <property type="nucleotide sequence ID" value="NZ_CP054160.3"/>
</dbReference>
<organism evidence="1 2">
    <name type="scientific">Serratia fonticola</name>
    <dbReference type="NCBI Taxonomy" id="47917"/>
    <lineage>
        <taxon>Bacteria</taxon>
        <taxon>Pseudomonadati</taxon>
        <taxon>Pseudomonadota</taxon>
        <taxon>Gammaproteobacteria</taxon>
        <taxon>Enterobacterales</taxon>
        <taxon>Yersiniaceae</taxon>
        <taxon>Serratia</taxon>
    </lineage>
</organism>
<dbReference type="EMBL" id="CP054160">
    <property type="protein sequence ID" value="QKJ59861.1"/>
    <property type="molecule type" value="Genomic_DNA"/>
</dbReference>
<dbReference type="Proteomes" id="UP000503464">
    <property type="component" value="Chromosome"/>
</dbReference>